<protein>
    <submittedName>
        <fullName evidence="1">Uncharacterized protein</fullName>
    </submittedName>
</protein>
<evidence type="ECO:0000313" key="2">
    <source>
        <dbReference type="Proteomes" id="UP000028704"/>
    </source>
</evidence>
<evidence type="ECO:0000313" key="1">
    <source>
        <dbReference type="EMBL" id="KED04742.1"/>
    </source>
</evidence>
<comment type="caution">
    <text evidence="1">The sequence shown here is derived from an EMBL/GenBank/DDBJ whole genome shotgun (WGS) entry which is preliminary data.</text>
</comment>
<reference evidence="1 2" key="1">
    <citation type="journal article" date="2014" name="Int. J. Syst. Evol. Microbiol.">
        <title>Phylogenomics and the dynamic genome evolution of the genus Streptococcus.</title>
        <authorList>
            <consortium name="The Broad Institute Genome Sequencing Platform"/>
            <person name="Richards V.P."/>
            <person name="Palmer S.R."/>
            <person name="Pavinski Bitar P.D."/>
            <person name="Qin X."/>
            <person name="Weinstock G.M."/>
            <person name="Highlander S.K."/>
            <person name="Town C.D."/>
            <person name="Burne R.A."/>
            <person name="Stanhope M.J."/>
        </authorList>
    </citation>
    <scope>NUCLEOTIDE SEQUENCE [LARGE SCALE GENOMIC DNA]</scope>
    <source>
        <strain evidence="1 2">CECT 5772</strain>
    </source>
</reference>
<organism evidence="1 2">
    <name type="scientific">Streptococcus equi subsp. ruminatorum CECT 5772</name>
    <dbReference type="NCBI Taxonomy" id="1051981"/>
    <lineage>
        <taxon>Bacteria</taxon>
        <taxon>Bacillati</taxon>
        <taxon>Bacillota</taxon>
        <taxon>Bacilli</taxon>
        <taxon>Lactobacillales</taxon>
        <taxon>Streptococcaceae</taxon>
        <taxon>Streptococcus</taxon>
    </lineage>
</organism>
<sequence>MIDPILPYFIPATSKKRSSLVNLEKPIAYLPAEAPSLHQAFEIAERPLIFQPPFRPSN</sequence>
<accession>A0A922NUQ9</accession>
<gene>
    <name evidence="1" type="ORF">CECT5772_03474</name>
</gene>
<dbReference type="EMBL" id="AWEX01000028">
    <property type="protein sequence ID" value="KED04742.1"/>
    <property type="molecule type" value="Genomic_DNA"/>
</dbReference>
<dbReference type="Proteomes" id="UP000028704">
    <property type="component" value="Unassembled WGS sequence"/>
</dbReference>
<dbReference type="AlphaFoldDB" id="A0A922NUQ9"/>
<proteinExistence type="predicted"/>
<name>A0A922NUQ9_9STRE</name>